<protein>
    <submittedName>
        <fullName evidence="2">DNA-binding MarR family transcriptional regulator</fullName>
    </submittedName>
</protein>
<proteinExistence type="predicted"/>
<dbReference type="InterPro" id="IPR000835">
    <property type="entry name" value="HTH_MarR-typ"/>
</dbReference>
<reference evidence="2 3" key="1">
    <citation type="submission" date="2020-08" db="EMBL/GenBank/DDBJ databases">
        <title>Genomic Encyclopedia of Type Strains, Phase IV (KMG-IV): sequencing the most valuable type-strain genomes for metagenomic binning, comparative biology and taxonomic classification.</title>
        <authorList>
            <person name="Goeker M."/>
        </authorList>
    </citation>
    <scope>NUCLEOTIDE SEQUENCE [LARGE SCALE GENOMIC DNA]</scope>
    <source>
        <strain evidence="2 3">DSM 26385</strain>
    </source>
</reference>
<keyword evidence="3" id="KW-1185">Reference proteome</keyword>
<organism evidence="2 3">
    <name type="scientific">Allorhizobium borbori</name>
    <dbReference type="NCBI Taxonomy" id="485907"/>
    <lineage>
        <taxon>Bacteria</taxon>
        <taxon>Pseudomonadati</taxon>
        <taxon>Pseudomonadota</taxon>
        <taxon>Alphaproteobacteria</taxon>
        <taxon>Hyphomicrobiales</taxon>
        <taxon>Rhizobiaceae</taxon>
        <taxon>Rhizobium/Agrobacterium group</taxon>
        <taxon>Allorhizobium</taxon>
    </lineage>
</organism>
<dbReference type="Proteomes" id="UP000584824">
    <property type="component" value="Unassembled WGS sequence"/>
</dbReference>
<evidence type="ECO:0000313" key="2">
    <source>
        <dbReference type="EMBL" id="MBB4101694.1"/>
    </source>
</evidence>
<dbReference type="InterPro" id="IPR036388">
    <property type="entry name" value="WH-like_DNA-bd_sf"/>
</dbReference>
<gene>
    <name evidence="2" type="ORF">GGQ66_000210</name>
</gene>
<dbReference type="PROSITE" id="PS50995">
    <property type="entry name" value="HTH_MARR_2"/>
    <property type="match status" value="1"/>
</dbReference>
<dbReference type="PANTHER" id="PTHR33164:SF105">
    <property type="entry name" value="TRANSCRIPTIONAL REPRESSOR PROTEIN-RELATED"/>
    <property type="match status" value="1"/>
</dbReference>
<comment type="caution">
    <text evidence="2">The sequence shown here is derived from an EMBL/GenBank/DDBJ whole genome shotgun (WGS) entry which is preliminary data.</text>
</comment>
<dbReference type="PRINTS" id="PR00598">
    <property type="entry name" value="HTHMARR"/>
</dbReference>
<dbReference type="EMBL" id="JACIDU010000001">
    <property type="protein sequence ID" value="MBB4101694.1"/>
    <property type="molecule type" value="Genomic_DNA"/>
</dbReference>
<dbReference type="PANTHER" id="PTHR33164">
    <property type="entry name" value="TRANSCRIPTIONAL REGULATOR, MARR FAMILY"/>
    <property type="match status" value="1"/>
</dbReference>
<dbReference type="GO" id="GO:0003700">
    <property type="term" value="F:DNA-binding transcription factor activity"/>
    <property type="evidence" value="ECO:0007669"/>
    <property type="project" value="InterPro"/>
</dbReference>
<dbReference type="RefSeq" id="WP_237358751.1">
    <property type="nucleotide sequence ID" value="NZ_JACIDU010000001.1"/>
</dbReference>
<dbReference type="Gene3D" id="1.10.10.10">
    <property type="entry name" value="Winged helix-like DNA-binding domain superfamily/Winged helix DNA-binding domain"/>
    <property type="match status" value="1"/>
</dbReference>
<dbReference type="AlphaFoldDB" id="A0A7W6P0G4"/>
<feature type="domain" description="HTH marR-type" evidence="1">
    <location>
        <begin position="1"/>
        <end position="121"/>
    </location>
</feature>
<dbReference type="InterPro" id="IPR039422">
    <property type="entry name" value="MarR/SlyA-like"/>
</dbReference>
<evidence type="ECO:0000259" key="1">
    <source>
        <dbReference type="PROSITE" id="PS50995"/>
    </source>
</evidence>
<dbReference type="SMART" id="SM00347">
    <property type="entry name" value="HTH_MARR"/>
    <property type="match status" value="1"/>
</dbReference>
<name>A0A7W6P0G4_9HYPH</name>
<dbReference type="GO" id="GO:0003677">
    <property type="term" value="F:DNA binding"/>
    <property type="evidence" value="ECO:0007669"/>
    <property type="project" value="UniProtKB-KW"/>
</dbReference>
<dbReference type="GO" id="GO:0006950">
    <property type="term" value="P:response to stress"/>
    <property type="evidence" value="ECO:0007669"/>
    <property type="project" value="TreeGrafter"/>
</dbReference>
<dbReference type="Pfam" id="PF01047">
    <property type="entry name" value="MarR"/>
    <property type="match status" value="1"/>
</dbReference>
<evidence type="ECO:0000313" key="3">
    <source>
        <dbReference type="Proteomes" id="UP000584824"/>
    </source>
</evidence>
<dbReference type="InterPro" id="IPR036390">
    <property type="entry name" value="WH_DNA-bd_sf"/>
</dbReference>
<dbReference type="SUPFAM" id="SSF46785">
    <property type="entry name" value="Winged helix' DNA-binding domain"/>
    <property type="match status" value="1"/>
</dbReference>
<sequence>MAARKISALYDAALAPVGISVAQFAVLRTIEHRQPISLTDLAGRLDLDRSTMGRNVRVIEKIGLVATTKGDDQREAAVSLTDKGAALLARAIPLWESCQKDIESRLGPDRVAMIGELLPLL</sequence>
<keyword evidence="2" id="KW-0238">DNA-binding</keyword>
<accession>A0A7W6P0G4</accession>